<organism evidence="2 3">
    <name type="scientific">Nocardia coubleae</name>
    <dbReference type="NCBI Taxonomy" id="356147"/>
    <lineage>
        <taxon>Bacteria</taxon>
        <taxon>Bacillati</taxon>
        <taxon>Actinomycetota</taxon>
        <taxon>Actinomycetes</taxon>
        <taxon>Mycobacteriales</taxon>
        <taxon>Nocardiaceae</taxon>
        <taxon>Nocardia</taxon>
    </lineage>
</organism>
<evidence type="ECO:0000256" key="1">
    <source>
        <dbReference type="SAM" id="MobiDB-lite"/>
    </source>
</evidence>
<sequence length="426" mass="46073">MVAMTIELNEARELLAQGDLGGSVRSLRPVAEQLPLPELVTFLIELADAAELEPLATSARAALPDATDARALTMLGYDCVEYGLSFAAVPVLHEALRVDSTVRQALAELVAALEDEHRHAEAVEVLGRYASSPREWAEHYLLVYNSILAGDPATARAEFADLPEPDDDWVFARDRVSRMLIRADRAAAVSTLDHRDLRGWQFTLTGGYLATMSPYGFDAGMTGRWAYLGDNAALCRYSIHRVGLALSAAGRAPRTVSLLPDRADRIIGLATARVLDLPTQEYEPGTPDTLVAAYDLRTVDPDLIVTLHERIPGQILFEHATCWTQPPPVTADISGLLHQTVIAPWAPTQRVGENGLEPVPADDRPESEIAAEIAAADPTPDSGDGETPPDLDPTFTTFVSTTADAWLLGPRTPVRSPGPVRSSYFG</sequence>
<feature type="region of interest" description="Disordered" evidence="1">
    <location>
        <begin position="373"/>
        <end position="396"/>
    </location>
</feature>
<dbReference type="AlphaFoldDB" id="A0A846VZV5"/>
<keyword evidence="3" id="KW-1185">Reference proteome</keyword>
<comment type="caution">
    <text evidence="2">The sequence shown here is derived from an EMBL/GenBank/DDBJ whole genome shotgun (WGS) entry which is preliminary data.</text>
</comment>
<evidence type="ECO:0000313" key="2">
    <source>
        <dbReference type="EMBL" id="NKX86382.1"/>
    </source>
</evidence>
<protein>
    <recommendedName>
        <fullName evidence="4">Tetratricopeptide repeat protein</fullName>
    </recommendedName>
</protein>
<dbReference type="Gene3D" id="1.25.40.10">
    <property type="entry name" value="Tetratricopeptide repeat domain"/>
    <property type="match status" value="1"/>
</dbReference>
<accession>A0A846VZV5</accession>
<evidence type="ECO:0000313" key="3">
    <source>
        <dbReference type="Proteomes" id="UP000572007"/>
    </source>
</evidence>
<dbReference type="InterPro" id="IPR011990">
    <property type="entry name" value="TPR-like_helical_dom_sf"/>
</dbReference>
<reference evidence="2 3" key="1">
    <citation type="submission" date="2020-04" db="EMBL/GenBank/DDBJ databases">
        <title>MicrobeNet Type strains.</title>
        <authorList>
            <person name="Nicholson A.C."/>
        </authorList>
    </citation>
    <scope>NUCLEOTIDE SEQUENCE [LARGE SCALE GENOMIC DNA]</scope>
    <source>
        <strain evidence="2 3">DSM 44960</strain>
    </source>
</reference>
<dbReference type="SUPFAM" id="SSF48452">
    <property type="entry name" value="TPR-like"/>
    <property type="match status" value="1"/>
</dbReference>
<feature type="region of interest" description="Disordered" evidence="1">
    <location>
        <begin position="407"/>
        <end position="426"/>
    </location>
</feature>
<gene>
    <name evidence="2" type="ORF">HGA10_03505</name>
</gene>
<dbReference type="EMBL" id="JAAXOM010000001">
    <property type="protein sequence ID" value="NKX86382.1"/>
    <property type="molecule type" value="Genomic_DNA"/>
</dbReference>
<proteinExistence type="predicted"/>
<name>A0A846VZV5_9NOCA</name>
<evidence type="ECO:0008006" key="4">
    <source>
        <dbReference type="Google" id="ProtNLM"/>
    </source>
</evidence>
<dbReference type="Proteomes" id="UP000572007">
    <property type="component" value="Unassembled WGS sequence"/>
</dbReference>